<evidence type="ECO:0000313" key="3">
    <source>
        <dbReference type="Proteomes" id="UP000274822"/>
    </source>
</evidence>
<dbReference type="AlphaFoldDB" id="A0A433Q9N3"/>
<dbReference type="SUPFAM" id="SSF51735">
    <property type="entry name" value="NAD(P)-binding Rossmann-fold domains"/>
    <property type="match status" value="1"/>
</dbReference>
<protein>
    <recommendedName>
        <fullName evidence="1">NmrA-like domain-containing protein</fullName>
    </recommendedName>
</protein>
<dbReference type="Proteomes" id="UP000274822">
    <property type="component" value="Unassembled WGS sequence"/>
</dbReference>
<feature type="domain" description="NmrA-like" evidence="1">
    <location>
        <begin position="2"/>
        <end position="83"/>
    </location>
</feature>
<accession>A0A433Q9N3</accession>
<organism evidence="2 3">
    <name type="scientific">Jimgerdemannia flammicorona</name>
    <dbReference type="NCBI Taxonomy" id="994334"/>
    <lineage>
        <taxon>Eukaryota</taxon>
        <taxon>Fungi</taxon>
        <taxon>Fungi incertae sedis</taxon>
        <taxon>Mucoromycota</taxon>
        <taxon>Mucoromycotina</taxon>
        <taxon>Endogonomycetes</taxon>
        <taxon>Endogonales</taxon>
        <taxon>Endogonaceae</taxon>
        <taxon>Jimgerdemannia</taxon>
    </lineage>
</organism>
<dbReference type="EMBL" id="RBNJ01010276">
    <property type="protein sequence ID" value="RUS26518.1"/>
    <property type="molecule type" value="Genomic_DNA"/>
</dbReference>
<dbReference type="Pfam" id="PF05368">
    <property type="entry name" value="NmrA"/>
    <property type="match status" value="1"/>
</dbReference>
<evidence type="ECO:0000313" key="2">
    <source>
        <dbReference type="EMBL" id="RUS26518.1"/>
    </source>
</evidence>
<dbReference type="InterPro" id="IPR008030">
    <property type="entry name" value="NmrA-like"/>
</dbReference>
<dbReference type="Gene3D" id="3.40.50.720">
    <property type="entry name" value="NAD(P)-binding Rossmann-like Domain"/>
    <property type="match status" value="1"/>
</dbReference>
<keyword evidence="3" id="KW-1185">Reference proteome</keyword>
<dbReference type="InterPro" id="IPR036291">
    <property type="entry name" value="NAD(P)-bd_dom_sf"/>
</dbReference>
<evidence type="ECO:0000259" key="1">
    <source>
        <dbReference type="Pfam" id="PF05368"/>
    </source>
</evidence>
<name>A0A433Q9N3_9FUNG</name>
<sequence>PKDVGPIVVAILEDREAWRGKVVPVAGERITFGEAAKIITEATGVHTTIRILDVETVKEYSALNNIVLLDSFRWFVEYRYYGQTEARAISPW</sequence>
<proteinExistence type="predicted"/>
<comment type="caution">
    <text evidence="2">The sequence shown here is derived from an EMBL/GenBank/DDBJ whole genome shotgun (WGS) entry which is preliminary data.</text>
</comment>
<reference evidence="2 3" key="1">
    <citation type="journal article" date="2018" name="New Phytol.">
        <title>Phylogenomics of Endogonaceae and evolution of mycorrhizas within Mucoromycota.</title>
        <authorList>
            <person name="Chang Y."/>
            <person name="Desiro A."/>
            <person name="Na H."/>
            <person name="Sandor L."/>
            <person name="Lipzen A."/>
            <person name="Clum A."/>
            <person name="Barry K."/>
            <person name="Grigoriev I.V."/>
            <person name="Martin F.M."/>
            <person name="Stajich J.E."/>
            <person name="Smith M.E."/>
            <person name="Bonito G."/>
            <person name="Spatafora J.W."/>
        </authorList>
    </citation>
    <scope>NUCLEOTIDE SEQUENCE [LARGE SCALE GENOMIC DNA]</scope>
    <source>
        <strain evidence="2 3">AD002</strain>
    </source>
</reference>
<gene>
    <name evidence="2" type="ORF">BC938DRAFT_470658</name>
</gene>
<dbReference type="Gene3D" id="3.90.25.10">
    <property type="entry name" value="UDP-galactose 4-epimerase, domain 1"/>
    <property type="match status" value="1"/>
</dbReference>
<feature type="non-terminal residue" evidence="2">
    <location>
        <position position="1"/>
    </location>
</feature>